<dbReference type="Pfam" id="PF16344">
    <property type="entry name" value="FecR_C"/>
    <property type="match status" value="1"/>
</dbReference>
<evidence type="ECO:0000259" key="2">
    <source>
        <dbReference type="Pfam" id="PF04773"/>
    </source>
</evidence>
<dbReference type="AlphaFoldDB" id="A0A840U6D9"/>
<reference evidence="4 5" key="1">
    <citation type="submission" date="2020-08" db="EMBL/GenBank/DDBJ databases">
        <title>Genomic Encyclopedia of Type Strains, Phase IV (KMG-IV): sequencing the most valuable type-strain genomes for metagenomic binning, comparative biology and taxonomic classification.</title>
        <authorList>
            <person name="Goeker M."/>
        </authorList>
    </citation>
    <scope>NUCLEOTIDE SEQUENCE [LARGE SCALE GENOMIC DNA]</scope>
    <source>
        <strain evidence="4 5">DSM 105074</strain>
    </source>
</reference>
<keyword evidence="5" id="KW-1185">Reference proteome</keyword>
<dbReference type="GO" id="GO:0016989">
    <property type="term" value="F:sigma factor antagonist activity"/>
    <property type="evidence" value="ECO:0007669"/>
    <property type="project" value="TreeGrafter"/>
</dbReference>
<feature type="transmembrane region" description="Helical" evidence="1">
    <location>
        <begin position="75"/>
        <end position="93"/>
    </location>
</feature>
<proteinExistence type="predicted"/>
<keyword evidence="1" id="KW-0812">Transmembrane</keyword>
<name>A0A840U6D9_9BACT</name>
<gene>
    <name evidence="4" type="ORF">HNQ92_005552</name>
</gene>
<comment type="caution">
    <text evidence="4">The sequence shown here is derived from an EMBL/GenBank/DDBJ whole genome shotgun (WGS) entry which is preliminary data.</text>
</comment>
<dbReference type="PANTHER" id="PTHR30273:SF2">
    <property type="entry name" value="PROTEIN FECR"/>
    <property type="match status" value="1"/>
</dbReference>
<accession>A0A840U6D9</accession>
<dbReference type="Proteomes" id="UP000557307">
    <property type="component" value="Unassembled WGS sequence"/>
</dbReference>
<dbReference type="InterPro" id="IPR012373">
    <property type="entry name" value="Ferrdict_sens_TM"/>
</dbReference>
<dbReference type="InterPro" id="IPR006860">
    <property type="entry name" value="FecR"/>
</dbReference>
<dbReference type="RefSeq" id="WP_184179453.1">
    <property type="nucleotide sequence ID" value="NZ_JACHGF010000017.1"/>
</dbReference>
<dbReference type="Pfam" id="PF04773">
    <property type="entry name" value="FecR"/>
    <property type="match status" value="1"/>
</dbReference>
<feature type="domain" description="Protein FecR C-terminal" evidence="3">
    <location>
        <begin position="324"/>
        <end position="391"/>
    </location>
</feature>
<dbReference type="InterPro" id="IPR032508">
    <property type="entry name" value="FecR_C"/>
</dbReference>
<keyword evidence="1" id="KW-1133">Transmembrane helix</keyword>
<sequence>MKESQARELLKKYREGTLTEAEKALLESWYLSMAKTQRADLPDANLEKYLDTIWEALPVPKQPEEKSVIKLWPKWLAAASVLLAVLAATYWLYEQALTNHLPDEQIATHIDAPPGDNRAILTLANGEQIELESAENGELAREKNAAILKTKEGEIIYQQYGQPGTSTPAPHAAVVYNTISTPKAGQYKVKLPDGTLVWLNAASSIRFPTVFSEQERVVEIKGEVYFEVAKVTQGKRRVPFKVLTGTQTVEVLGTQFNVNSYADEGSIRTTLLEGSIKVEVAGDRPEGWLLKPGQQALLAYGTSKPSVHVRQVDTRSVMAWKEGYFRFDNVDLPELMRQLSRWYDVEVDYAGPIKEYEFVGQIGRDTPLSKVLQILELGGVHFKLEGKKIIIIE</sequence>
<evidence type="ECO:0000256" key="1">
    <source>
        <dbReference type="SAM" id="Phobius"/>
    </source>
</evidence>
<keyword evidence="1" id="KW-0472">Membrane</keyword>
<evidence type="ECO:0000313" key="4">
    <source>
        <dbReference type="EMBL" id="MBB5287389.1"/>
    </source>
</evidence>
<evidence type="ECO:0000259" key="3">
    <source>
        <dbReference type="Pfam" id="PF16344"/>
    </source>
</evidence>
<organism evidence="4 5">
    <name type="scientific">Rhabdobacter roseus</name>
    <dbReference type="NCBI Taxonomy" id="1655419"/>
    <lineage>
        <taxon>Bacteria</taxon>
        <taxon>Pseudomonadati</taxon>
        <taxon>Bacteroidota</taxon>
        <taxon>Cytophagia</taxon>
        <taxon>Cytophagales</taxon>
        <taxon>Cytophagaceae</taxon>
        <taxon>Rhabdobacter</taxon>
    </lineage>
</organism>
<feature type="domain" description="FecR protein" evidence="2">
    <location>
        <begin position="178"/>
        <end position="277"/>
    </location>
</feature>
<dbReference type="PANTHER" id="PTHR30273">
    <property type="entry name" value="PERIPLASMIC SIGNAL SENSOR AND SIGMA FACTOR ACTIVATOR FECR-RELATED"/>
    <property type="match status" value="1"/>
</dbReference>
<evidence type="ECO:0000313" key="5">
    <source>
        <dbReference type="Proteomes" id="UP000557307"/>
    </source>
</evidence>
<protein>
    <submittedName>
        <fullName evidence="4">Ferric-dicitrate binding protein FerR (Iron transport regulator)</fullName>
    </submittedName>
</protein>
<dbReference type="Gene3D" id="2.60.120.1440">
    <property type="match status" value="1"/>
</dbReference>
<dbReference type="EMBL" id="JACHGF010000017">
    <property type="protein sequence ID" value="MBB5287389.1"/>
    <property type="molecule type" value="Genomic_DNA"/>
</dbReference>
<dbReference type="Gene3D" id="3.55.50.30">
    <property type="match status" value="1"/>
</dbReference>